<evidence type="ECO:0000256" key="2">
    <source>
        <dbReference type="ARBA" id="ARBA00022692"/>
    </source>
</evidence>
<feature type="transmembrane region" description="Helical" evidence="5">
    <location>
        <begin position="6"/>
        <end position="26"/>
    </location>
</feature>
<feature type="transmembrane region" description="Helical" evidence="5">
    <location>
        <begin position="360"/>
        <end position="383"/>
    </location>
</feature>
<dbReference type="GO" id="GO:0012505">
    <property type="term" value="C:endomembrane system"/>
    <property type="evidence" value="ECO:0007669"/>
    <property type="project" value="UniProtKB-SubCell"/>
</dbReference>
<keyword evidence="5" id="KW-1278">Translocase</keyword>
<keyword evidence="2 5" id="KW-0812">Transmembrane</keyword>
<feature type="transmembrane region" description="Helical" evidence="5">
    <location>
        <begin position="198"/>
        <end position="220"/>
    </location>
</feature>
<feature type="transmembrane region" description="Helical" evidence="5">
    <location>
        <begin position="35"/>
        <end position="52"/>
    </location>
</feature>
<dbReference type="OrthoDB" id="9807568at2"/>
<feature type="transmembrane region" description="Helical" evidence="5">
    <location>
        <begin position="437"/>
        <end position="455"/>
    </location>
</feature>
<keyword evidence="3 5" id="KW-1133">Transmembrane helix</keyword>
<evidence type="ECO:0000313" key="9">
    <source>
        <dbReference type="Proteomes" id="UP000243333"/>
    </source>
</evidence>
<keyword evidence="9" id="KW-1185">Reference proteome</keyword>
<feature type="transmembrane region" description="Helical" evidence="5">
    <location>
        <begin position="318"/>
        <end position="340"/>
    </location>
</feature>
<dbReference type="EMBL" id="FNBU01000001">
    <property type="protein sequence ID" value="SDF01302.1"/>
    <property type="molecule type" value="Genomic_DNA"/>
</dbReference>
<dbReference type="GO" id="GO:0050136">
    <property type="term" value="F:NADH dehydrogenase (quinone) (non-electrogenic) activity"/>
    <property type="evidence" value="ECO:0007669"/>
    <property type="project" value="UniProtKB-UniRule"/>
</dbReference>
<feature type="domain" description="NADH:quinone oxidoreductase/Mrp antiporter transmembrane" evidence="7">
    <location>
        <begin position="120"/>
        <end position="409"/>
    </location>
</feature>
<comment type="similarity">
    <text evidence="5">Belongs to the complex I subunit 2 family.</text>
</comment>
<feature type="transmembrane region" description="Helical" evidence="5">
    <location>
        <begin position="263"/>
        <end position="284"/>
    </location>
</feature>
<evidence type="ECO:0000256" key="4">
    <source>
        <dbReference type="ARBA" id="ARBA00023136"/>
    </source>
</evidence>
<dbReference type="RefSeq" id="WP_093687123.1">
    <property type="nucleotide sequence ID" value="NZ_FNBU01000001.1"/>
</dbReference>
<dbReference type="PRINTS" id="PR01434">
    <property type="entry name" value="NADHDHGNASE5"/>
</dbReference>
<protein>
    <recommendedName>
        <fullName evidence="5">NADH-quinone oxidoreductase subunit N</fullName>
        <ecNumber evidence="5">7.1.1.-</ecNumber>
    </recommendedName>
    <alternativeName>
        <fullName evidence="5">NADH dehydrogenase I subunit N</fullName>
    </alternativeName>
    <alternativeName>
        <fullName evidence="5">NDH-1 subunit N</fullName>
    </alternativeName>
</protein>
<dbReference type="Pfam" id="PF00361">
    <property type="entry name" value="Proton_antipo_M"/>
    <property type="match status" value="1"/>
</dbReference>
<evidence type="ECO:0000259" key="7">
    <source>
        <dbReference type="Pfam" id="PF00361"/>
    </source>
</evidence>
<feature type="transmembrane region" description="Helical" evidence="5">
    <location>
        <begin position="102"/>
        <end position="120"/>
    </location>
</feature>
<feature type="transmembrane region" description="Helical" evidence="5">
    <location>
        <begin position="126"/>
        <end position="145"/>
    </location>
</feature>
<dbReference type="GO" id="GO:0005886">
    <property type="term" value="C:plasma membrane"/>
    <property type="evidence" value="ECO:0007669"/>
    <property type="project" value="UniProtKB-SubCell"/>
</dbReference>
<keyword evidence="5" id="KW-0520">NAD</keyword>
<comment type="catalytic activity">
    <reaction evidence="5">
        <text>a quinone + NADH + 5 H(+)(in) = a quinol + NAD(+) + 4 H(+)(out)</text>
        <dbReference type="Rhea" id="RHEA:57888"/>
        <dbReference type="ChEBI" id="CHEBI:15378"/>
        <dbReference type="ChEBI" id="CHEBI:24646"/>
        <dbReference type="ChEBI" id="CHEBI:57540"/>
        <dbReference type="ChEBI" id="CHEBI:57945"/>
        <dbReference type="ChEBI" id="CHEBI:132124"/>
    </reaction>
</comment>
<feature type="transmembrane region" description="Helical" evidence="5">
    <location>
        <begin position="157"/>
        <end position="178"/>
    </location>
</feature>
<dbReference type="PANTHER" id="PTHR22773">
    <property type="entry name" value="NADH DEHYDROGENASE"/>
    <property type="match status" value="1"/>
</dbReference>
<evidence type="ECO:0000313" key="8">
    <source>
        <dbReference type="EMBL" id="SDF01302.1"/>
    </source>
</evidence>
<feature type="transmembrane region" description="Helical" evidence="5">
    <location>
        <begin position="291"/>
        <end position="312"/>
    </location>
</feature>
<dbReference type="GO" id="GO:0008137">
    <property type="term" value="F:NADH dehydrogenase (ubiquinone) activity"/>
    <property type="evidence" value="ECO:0007669"/>
    <property type="project" value="InterPro"/>
</dbReference>
<feature type="transmembrane region" description="Helical" evidence="5">
    <location>
        <begin position="395"/>
        <end position="416"/>
    </location>
</feature>
<keyword evidence="4 5" id="KW-0472">Membrane</keyword>
<dbReference type="HAMAP" id="MF_00445">
    <property type="entry name" value="NDH1_NuoN_1"/>
    <property type="match status" value="1"/>
</dbReference>
<feature type="transmembrane region" description="Helical" evidence="5">
    <location>
        <begin position="72"/>
        <end position="90"/>
    </location>
</feature>
<comment type="subcellular location">
    <subcellularLocation>
        <location evidence="5">Cell membrane</location>
        <topology evidence="5">Multi-pass membrane protein</topology>
    </subcellularLocation>
    <subcellularLocation>
        <location evidence="1">Endomembrane system</location>
        <topology evidence="1">Multi-pass membrane protein</topology>
    </subcellularLocation>
    <subcellularLocation>
        <location evidence="6">Membrane</location>
        <topology evidence="6">Multi-pass membrane protein</topology>
    </subcellularLocation>
</comment>
<dbReference type="InterPro" id="IPR010096">
    <property type="entry name" value="NADH-Q_OxRdtase_suN/2"/>
</dbReference>
<sequence>MNLAILTTEIVTVCLAAFLVLLDLVIPEDEPRRGLGYLAVLGLLGIFGHTFTQYGVNASLYNGLFVVDNFAVFFKQIFLLAAILTILFSFEYVDCLPCYRGEFFALIVFAVLGMMVMVSASDLLTLFVGMELMTITFFILVGYHLGNGKGSEAGMKYLILGAASTAVLLYGVSLVYGFTGSVVLTDIASRVASTPAVLLGAILIFAGFAFKIAAVPFHVWSPDIYEGAPVPITALLAMASKAAGFAVLLRVFLIAFPAFQANWLTAVGILAAASMIIGNLIAIPQRNIKRLLAYSSVAQAGYMLAGMVAADTAGVKGILFYAMLYVFANVGAFAVVTAVYNHTGSDDLTAYEGLAQKSPLLAAIMTVALLSMAGIPPLAGFVGKLYLFAAVVEKGYLWLAFIGFIMSMVSVYYYLLVTKAMYMKAPADRAPLILSEPLRWAALASFIATLFFGVYPGPLSAMAAAAAKSLF</sequence>
<reference evidence="9" key="1">
    <citation type="submission" date="2016-10" db="EMBL/GenBank/DDBJ databases">
        <authorList>
            <person name="Varghese N."/>
            <person name="Submissions S."/>
        </authorList>
    </citation>
    <scope>NUCLEOTIDE SEQUENCE [LARGE SCALE GENOMIC DNA]</scope>
    <source>
        <strain evidence="9">DSM 23256</strain>
    </source>
</reference>
<feature type="transmembrane region" description="Helical" evidence="5">
    <location>
        <begin position="232"/>
        <end position="257"/>
    </location>
</feature>
<dbReference type="InterPro" id="IPR001750">
    <property type="entry name" value="ND/Mrp_TM"/>
</dbReference>
<keyword evidence="5" id="KW-0813">Transport</keyword>
<dbReference type="GO" id="GO:0048038">
    <property type="term" value="F:quinone binding"/>
    <property type="evidence" value="ECO:0007669"/>
    <property type="project" value="UniProtKB-KW"/>
</dbReference>
<evidence type="ECO:0000256" key="6">
    <source>
        <dbReference type="RuleBase" id="RU000320"/>
    </source>
</evidence>
<gene>
    <name evidence="5" type="primary">nuoN</name>
    <name evidence="8" type="ORF">SAMN05660235_00133</name>
</gene>
<dbReference type="EC" id="7.1.1.-" evidence="5"/>
<evidence type="ECO:0000256" key="5">
    <source>
        <dbReference type="HAMAP-Rule" id="MF_00445"/>
    </source>
</evidence>
<evidence type="ECO:0000256" key="3">
    <source>
        <dbReference type="ARBA" id="ARBA00022989"/>
    </source>
</evidence>
<evidence type="ECO:0000256" key="1">
    <source>
        <dbReference type="ARBA" id="ARBA00004127"/>
    </source>
</evidence>
<dbReference type="NCBIfam" id="TIGR01770">
    <property type="entry name" value="NDH_I_N"/>
    <property type="match status" value="1"/>
</dbReference>
<keyword evidence="5" id="KW-0874">Quinone</keyword>
<name>A0A1G7HLF8_9FIRM</name>
<comment type="function">
    <text evidence="5">NDH-1 shuttles electrons from NADH, via FMN and iron-sulfur (Fe-S) centers, to quinones in the respiratory chain. The immediate electron acceptor for the enzyme in this species is believed to be a menaquinone. Couples the redox reaction to proton translocation (for every two electrons transferred, four hydrogen ions are translocated across the cytoplasmic membrane), and thus conserves the redox energy in a proton gradient.</text>
</comment>
<accession>A0A1G7HLF8</accession>
<comment type="subunit">
    <text evidence="5">NDH-1 is composed of 14 different subunits. Subunits NuoA, H, J, K, L, M, N constitute the membrane sector of the complex.</text>
</comment>
<dbReference type="STRING" id="1123285.SAMN05660235_00133"/>
<proteinExistence type="inferred from homology"/>
<dbReference type="Proteomes" id="UP000243333">
    <property type="component" value="Unassembled WGS sequence"/>
</dbReference>
<keyword evidence="5" id="KW-1003">Cell membrane</keyword>
<organism evidence="8 9">
    <name type="scientific">Sporolituus thermophilus DSM 23256</name>
    <dbReference type="NCBI Taxonomy" id="1123285"/>
    <lineage>
        <taxon>Bacteria</taxon>
        <taxon>Bacillati</taxon>
        <taxon>Bacillota</taxon>
        <taxon>Negativicutes</taxon>
        <taxon>Selenomonadales</taxon>
        <taxon>Sporomusaceae</taxon>
        <taxon>Sporolituus</taxon>
    </lineage>
</organism>
<dbReference type="GO" id="GO:0042773">
    <property type="term" value="P:ATP synthesis coupled electron transport"/>
    <property type="evidence" value="ECO:0007669"/>
    <property type="project" value="InterPro"/>
</dbReference>
<dbReference type="AlphaFoldDB" id="A0A1G7HLF8"/>